<evidence type="ECO:0000313" key="1">
    <source>
        <dbReference type="EMBL" id="GAG40729.1"/>
    </source>
</evidence>
<protein>
    <submittedName>
        <fullName evidence="1">Uncharacterized protein</fullName>
    </submittedName>
</protein>
<organism evidence="1">
    <name type="scientific">marine sediment metagenome</name>
    <dbReference type="NCBI Taxonomy" id="412755"/>
    <lineage>
        <taxon>unclassified sequences</taxon>
        <taxon>metagenomes</taxon>
        <taxon>ecological metagenomes</taxon>
    </lineage>
</organism>
<sequence>MKKLSEYEKLLHGSYTEFELDEDSYLIPAPVAAAADAYYTAVEV</sequence>
<proteinExistence type="predicted"/>
<gene>
    <name evidence="1" type="ORF">S01H1_64145</name>
</gene>
<dbReference type="AlphaFoldDB" id="X0XC08"/>
<accession>X0XC08</accession>
<reference evidence="1" key="1">
    <citation type="journal article" date="2014" name="Front. Microbiol.">
        <title>High frequency of phylogenetically diverse reductive dehalogenase-homologous genes in deep subseafloor sedimentary metagenomes.</title>
        <authorList>
            <person name="Kawai M."/>
            <person name="Futagami T."/>
            <person name="Toyoda A."/>
            <person name="Takaki Y."/>
            <person name="Nishi S."/>
            <person name="Hori S."/>
            <person name="Arai W."/>
            <person name="Tsubouchi T."/>
            <person name="Morono Y."/>
            <person name="Uchiyama I."/>
            <person name="Ito T."/>
            <person name="Fujiyama A."/>
            <person name="Inagaki F."/>
            <person name="Takami H."/>
        </authorList>
    </citation>
    <scope>NUCLEOTIDE SEQUENCE</scope>
    <source>
        <strain evidence="1">Expedition CK06-06</strain>
    </source>
</reference>
<name>X0XC08_9ZZZZ</name>
<feature type="non-terminal residue" evidence="1">
    <location>
        <position position="44"/>
    </location>
</feature>
<comment type="caution">
    <text evidence="1">The sequence shown here is derived from an EMBL/GenBank/DDBJ whole genome shotgun (WGS) entry which is preliminary data.</text>
</comment>
<dbReference type="EMBL" id="BARS01042264">
    <property type="protein sequence ID" value="GAG40729.1"/>
    <property type="molecule type" value="Genomic_DNA"/>
</dbReference>